<organism evidence="2 3">
    <name type="scientific">Cotesia glomerata</name>
    <name type="common">Lepidopteran parasitic wasp</name>
    <name type="synonym">Apanteles glomeratus</name>
    <dbReference type="NCBI Taxonomy" id="32391"/>
    <lineage>
        <taxon>Eukaryota</taxon>
        <taxon>Metazoa</taxon>
        <taxon>Ecdysozoa</taxon>
        <taxon>Arthropoda</taxon>
        <taxon>Hexapoda</taxon>
        <taxon>Insecta</taxon>
        <taxon>Pterygota</taxon>
        <taxon>Neoptera</taxon>
        <taxon>Endopterygota</taxon>
        <taxon>Hymenoptera</taxon>
        <taxon>Apocrita</taxon>
        <taxon>Ichneumonoidea</taxon>
        <taxon>Braconidae</taxon>
        <taxon>Microgastrinae</taxon>
        <taxon>Cotesia</taxon>
    </lineage>
</organism>
<gene>
    <name evidence="2" type="ORF">KQX54_004572</name>
</gene>
<reference evidence="2 3" key="1">
    <citation type="journal article" date="2021" name="J. Hered.">
        <title>A chromosome-level genome assembly of the parasitoid wasp, Cotesia glomerata (Hymenoptera: Braconidae).</title>
        <authorList>
            <person name="Pinto B.J."/>
            <person name="Weis J.J."/>
            <person name="Gamble T."/>
            <person name="Ode P.J."/>
            <person name="Paul R."/>
            <person name="Zaspel J.M."/>
        </authorList>
    </citation>
    <scope>NUCLEOTIDE SEQUENCE [LARGE SCALE GENOMIC DNA]</scope>
    <source>
        <strain evidence="2">CgM1</strain>
    </source>
</reference>
<feature type="region of interest" description="Disordered" evidence="1">
    <location>
        <begin position="23"/>
        <end position="45"/>
    </location>
</feature>
<evidence type="ECO:0000313" key="3">
    <source>
        <dbReference type="Proteomes" id="UP000826195"/>
    </source>
</evidence>
<dbReference type="AlphaFoldDB" id="A0AAV7I076"/>
<protein>
    <submittedName>
        <fullName evidence="2">Uncharacterized protein</fullName>
    </submittedName>
</protein>
<evidence type="ECO:0000256" key="1">
    <source>
        <dbReference type="SAM" id="MobiDB-lite"/>
    </source>
</evidence>
<accession>A0AAV7I076</accession>
<sequence length="74" mass="8624">MHFDWLYLRLVHSWEAPPPVLRQVSPRMGPPRTKKNQPRGPVVLPPPRDDLLSVHMSDEVALNDFRLFINLLDT</sequence>
<evidence type="ECO:0000313" key="2">
    <source>
        <dbReference type="EMBL" id="KAH0539405.1"/>
    </source>
</evidence>
<dbReference type="Proteomes" id="UP000826195">
    <property type="component" value="Unassembled WGS sequence"/>
</dbReference>
<keyword evidence="3" id="KW-1185">Reference proteome</keyword>
<name>A0AAV7I076_COTGL</name>
<comment type="caution">
    <text evidence="2">The sequence shown here is derived from an EMBL/GenBank/DDBJ whole genome shotgun (WGS) entry which is preliminary data.</text>
</comment>
<proteinExistence type="predicted"/>
<dbReference type="EMBL" id="JAHXZJ010002609">
    <property type="protein sequence ID" value="KAH0539405.1"/>
    <property type="molecule type" value="Genomic_DNA"/>
</dbReference>